<evidence type="ECO:0000313" key="3">
    <source>
        <dbReference type="Proteomes" id="UP001595530"/>
    </source>
</evidence>
<proteinExistence type="predicted"/>
<dbReference type="RefSeq" id="WP_390333131.1">
    <property type="nucleotide sequence ID" value="NZ_JBHRTP010000091.1"/>
</dbReference>
<accession>A0ABV7F7C4</accession>
<feature type="signal peptide" evidence="1">
    <location>
        <begin position="1"/>
        <end position="22"/>
    </location>
</feature>
<comment type="caution">
    <text evidence="2">The sequence shown here is derived from an EMBL/GenBank/DDBJ whole genome shotgun (WGS) entry which is preliminary data.</text>
</comment>
<name>A0ABV7F7C4_9BURK</name>
<sequence length="203" mass="21775">MSKIIRFILVAVLLSGSSATFAQLSLSTYSANSTIQVGNLKTFCQGPERPSLQVEININDEDKGLPGILYIGTINGDKTKAYFLSAAGWVAVGSGMIPAYSVVREGLQNARLQIDLSTVPDLMTDTQNIYVGYGALSVAAERSVQASITALEKAKEKLPGRTVKTVDPDMHRLALIQEDLTKKAKYQFVLSSSNFPVCPGSGN</sequence>
<gene>
    <name evidence="2" type="ORF">ACFOFO_23740</name>
</gene>
<dbReference type="EMBL" id="JBHRTP010000091">
    <property type="protein sequence ID" value="MFC3110929.1"/>
    <property type="molecule type" value="Genomic_DNA"/>
</dbReference>
<protein>
    <submittedName>
        <fullName evidence="2">Uncharacterized protein</fullName>
    </submittedName>
</protein>
<evidence type="ECO:0000256" key="1">
    <source>
        <dbReference type="SAM" id="SignalP"/>
    </source>
</evidence>
<organism evidence="2 3">
    <name type="scientific">Undibacterium arcticum</name>
    <dbReference type="NCBI Taxonomy" id="1762892"/>
    <lineage>
        <taxon>Bacteria</taxon>
        <taxon>Pseudomonadati</taxon>
        <taxon>Pseudomonadota</taxon>
        <taxon>Betaproteobacteria</taxon>
        <taxon>Burkholderiales</taxon>
        <taxon>Oxalobacteraceae</taxon>
        <taxon>Undibacterium</taxon>
    </lineage>
</organism>
<keyword evidence="1" id="KW-0732">Signal</keyword>
<feature type="chain" id="PRO_5045730411" evidence="1">
    <location>
        <begin position="23"/>
        <end position="203"/>
    </location>
</feature>
<dbReference type="Proteomes" id="UP001595530">
    <property type="component" value="Unassembled WGS sequence"/>
</dbReference>
<reference evidence="3" key="1">
    <citation type="journal article" date="2019" name="Int. J. Syst. Evol. Microbiol.">
        <title>The Global Catalogue of Microorganisms (GCM) 10K type strain sequencing project: providing services to taxonomists for standard genome sequencing and annotation.</title>
        <authorList>
            <consortium name="The Broad Institute Genomics Platform"/>
            <consortium name="The Broad Institute Genome Sequencing Center for Infectious Disease"/>
            <person name="Wu L."/>
            <person name="Ma J."/>
        </authorList>
    </citation>
    <scope>NUCLEOTIDE SEQUENCE [LARGE SCALE GENOMIC DNA]</scope>
    <source>
        <strain evidence="3">KCTC 42986</strain>
    </source>
</reference>
<keyword evidence="3" id="KW-1185">Reference proteome</keyword>
<evidence type="ECO:0000313" key="2">
    <source>
        <dbReference type="EMBL" id="MFC3110929.1"/>
    </source>
</evidence>